<name>A0A6A4I1W4_9AGAR</name>
<evidence type="ECO:0000313" key="2">
    <source>
        <dbReference type="EMBL" id="KAE9405762.1"/>
    </source>
</evidence>
<evidence type="ECO:0000256" key="1">
    <source>
        <dbReference type="SAM" id="SignalP"/>
    </source>
</evidence>
<evidence type="ECO:0000313" key="3">
    <source>
        <dbReference type="Proteomes" id="UP000799118"/>
    </source>
</evidence>
<dbReference type="AlphaFoldDB" id="A0A6A4I1W4"/>
<proteinExistence type="predicted"/>
<sequence>MFAFRCIPLIIGFLLITVHGAPQSLFRRGSTVSSLLQVNPKVFSEYRITLPNGITATKLETGNDYRLTGGSYIPRDGRILCEIPEGGYQASNLRVRWSKNFMKSKEAVTQAAVEEVMKLTASGQAVSLGMLQNPKAVGFPSKSPIPVIIYLASTAHTPAIFTETKITLPAGITINKHATLESGAAGGRRLSTARLIYGLTGGTYEPESTKLPIPKGGYAASALLIRACSVSPDLANEAAEIAAKEIMELQTSRRLVTFGMLQNPTAVGFSINEPIPVIIYLAQPPPSP</sequence>
<protein>
    <submittedName>
        <fullName evidence="2">Uncharacterized protein</fullName>
    </submittedName>
</protein>
<keyword evidence="3" id="KW-1185">Reference proteome</keyword>
<reference evidence="2" key="1">
    <citation type="journal article" date="2019" name="Environ. Microbiol.">
        <title>Fungal ecological strategies reflected in gene transcription - a case study of two litter decomposers.</title>
        <authorList>
            <person name="Barbi F."/>
            <person name="Kohler A."/>
            <person name="Barry K."/>
            <person name="Baskaran P."/>
            <person name="Daum C."/>
            <person name="Fauchery L."/>
            <person name="Ihrmark K."/>
            <person name="Kuo A."/>
            <person name="LaButti K."/>
            <person name="Lipzen A."/>
            <person name="Morin E."/>
            <person name="Grigoriev I.V."/>
            <person name="Henrissat B."/>
            <person name="Lindahl B."/>
            <person name="Martin F."/>
        </authorList>
    </citation>
    <scope>NUCLEOTIDE SEQUENCE</scope>
    <source>
        <strain evidence="2">JB14</strain>
    </source>
</reference>
<gene>
    <name evidence="2" type="ORF">BT96DRAFT_915964</name>
</gene>
<organism evidence="2 3">
    <name type="scientific">Gymnopus androsaceus JB14</name>
    <dbReference type="NCBI Taxonomy" id="1447944"/>
    <lineage>
        <taxon>Eukaryota</taxon>
        <taxon>Fungi</taxon>
        <taxon>Dikarya</taxon>
        <taxon>Basidiomycota</taxon>
        <taxon>Agaricomycotina</taxon>
        <taxon>Agaricomycetes</taxon>
        <taxon>Agaricomycetidae</taxon>
        <taxon>Agaricales</taxon>
        <taxon>Marasmiineae</taxon>
        <taxon>Omphalotaceae</taxon>
        <taxon>Gymnopus</taxon>
    </lineage>
</organism>
<dbReference type="EMBL" id="ML769407">
    <property type="protein sequence ID" value="KAE9405762.1"/>
    <property type="molecule type" value="Genomic_DNA"/>
</dbReference>
<accession>A0A6A4I1W4</accession>
<keyword evidence="1" id="KW-0732">Signal</keyword>
<feature type="signal peptide" evidence="1">
    <location>
        <begin position="1"/>
        <end position="20"/>
    </location>
</feature>
<dbReference type="Proteomes" id="UP000799118">
    <property type="component" value="Unassembled WGS sequence"/>
</dbReference>
<feature type="chain" id="PRO_5025392928" evidence="1">
    <location>
        <begin position="21"/>
        <end position="288"/>
    </location>
</feature>